<gene>
    <name evidence="1" type="ORF">GCM10010346_18300</name>
</gene>
<proteinExistence type="predicted"/>
<evidence type="ECO:0000313" key="2">
    <source>
        <dbReference type="Proteomes" id="UP000599437"/>
    </source>
</evidence>
<name>A0ABQ3DHG5_9ACTN</name>
<comment type="caution">
    <text evidence="1">The sequence shown here is derived from an EMBL/GenBank/DDBJ whole genome shotgun (WGS) entry which is preliminary data.</text>
</comment>
<accession>A0ABQ3DHG5</accession>
<reference evidence="2" key="1">
    <citation type="journal article" date="2019" name="Int. J. Syst. Evol. Microbiol.">
        <title>The Global Catalogue of Microorganisms (GCM) 10K type strain sequencing project: providing services to taxonomists for standard genome sequencing and annotation.</title>
        <authorList>
            <consortium name="The Broad Institute Genomics Platform"/>
            <consortium name="The Broad Institute Genome Sequencing Center for Infectious Disease"/>
            <person name="Wu L."/>
            <person name="Ma J."/>
        </authorList>
    </citation>
    <scope>NUCLEOTIDE SEQUENCE [LARGE SCALE GENOMIC DNA]</scope>
    <source>
        <strain evidence="2">JCM 4737</strain>
    </source>
</reference>
<evidence type="ECO:0008006" key="3">
    <source>
        <dbReference type="Google" id="ProtNLM"/>
    </source>
</evidence>
<sequence>MEWGTLVATLGGAVIAISGTVLADHLRTRHEDDRGLGSRRREVYIEFIAAAGSAHTRLRRLAHSSEDTTDLEAASRAALVDAGLYEVRERLFIDASAAVAGAGQSMFERLRALRGVVAGGARDTSSAFHDVYHPYLDAVWAYRVAVRDELEGRSLSPAVFGWTAWDGRERCPVCEENDSDASARR</sequence>
<organism evidence="1 2">
    <name type="scientific">Streptomyces chryseus</name>
    <dbReference type="NCBI Taxonomy" id="68186"/>
    <lineage>
        <taxon>Bacteria</taxon>
        <taxon>Bacillati</taxon>
        <taxon>Actinomycetota</taxon>
        <taxon>Actinomycetes</taxon>
        <taxon>Kitasatosporales</taxon>
        <taxon>Streptomycetaceae</taxon>
        <taxon>Streptomyces</taxon>
    </lineage>
</organism>
<protein>
    <recommendedName>
        <fullName evidence="3">CchlQ</fullName>
    </recommendedName>
</protein>
<dbReference type="EMBL" id="BMVO01000004">
    <property type="protein sequence ID" value="GHA96001.1"/>
    <property type="molecule type" value="Genomic_DNA"/>
</dbReference>
<keyword evidence="2" id="KW-1185">Reference proteome</keyword>
<dbReference type="Proteomes" id="UP000599437">
    <property type="component" value="Unassembled WGS sequence"/>
</dbReference>
<evidence type="ECO:0000313" key="1">
    <source>
        <dbReference type="EMBL" id="GHA96001.1"/>
    </source>
</evidence>